<reference evidence="7" key="1">
    <citation type="journal article" date="2021" name="PeerJ">
        <title>Extensive microbial diversity within the chicken gut microbiome revealed by metagenomics and culture.</title>
        <authorList>
            <person name="Gilroy R."/>
            <person name="Ravi A."/>
            <person name="Getino M."/>
            <person name="Pursley I."/>
            <person name="Horton D.L."/>
            <person name="Alikhan N.F."/>
            <person name="Baker D."/>
            <person name="Gharbi K."/>
            <person name="Hall N."/>
            <person name="Watson M."/>
            <person name="Adriaenssens E.M."/>
            <person name="Foster-Nyarko E."/>
            <person name="Jarju S."/>
            <person name="Secka A."/>
            <person name="Antonio M."/>
            <person name="Oren A."/>
            <person name="Chaudhuri R.R."/>
            <person name="La Ragione R."/>
            <person name="Hildebrand F."/>
            <person name="Pallen M.J."/>
        </authorList>
    </citation>
    <scope>NUCLEOTIDE SEQUENCE</scope>
    <source>
        <strain evidence="7">1068</strain>
    </source>
</reference>
<keyword evidence="4" id="KW-0547">Nucleotide-binding</keyword>
<evidence type="ECO:0000256" key="5">
    <source>
        <dbReference type="ARBA" id="ARBA00022840"/>
    </source>
</evidence>
<comment type="caution">
    <text evidence="7">The sequence shown here is derived from an EMBL/GenBank/DDBJ whole genome shotgun (WGS) entry which is preliminary data.</text>
</comment>
<keyword evidence="5" id="KW-0067">ATP-binding</keyword>
<dbReference type="GO" id="GO:0050519">
    <property type="term" value="F:holo-citrate lyase synthase activity"/>
    <property type="evidence" value="ECO:0007669"/>
    <property type="project" value="UniProtKB-EC"/>
</dbReference>
<dbReference type="EMBL" id="DXBG01000306">
    <property type="protein sequence ID" value="HIZ66811.1"/>
    <property type="molecule type" value="Genomic_DNA"/>
</dbReference>
<proteinExistence type="predicted"/>
<evidence type="ECO:0000313" key="8">
    <source>
        <dbReference type="Proteomes" id="UP000824056"/>
    </source>
</evidence>
<evidence type="ECO:0000256" key="6">
    <source>
        <dbReference type="ARBA" id="ARBA00048574"/>
    </source>
</evidence>
<dbReference type="AlphaFoldDB" id="A0A9D2FU87"/>
<dbReference type="InterPro" id="IPR002736">
    <property type="entry name" value="CitG"/>
</dbReference>
<keyword evidence="7" id="KW-0456">Lyase</keyword>
<dbReference type="PANTHER" id="PTHR30201">
    <property type="entry name" value="TRIPHOSPHORIBOSYL-DEPHOSPHO-COA SYNTHASE"/>
    <property type="match status" value="1"/>
</dbReference>
<dbReference type="Gene3D" id="1.10.4200.10">
    <property type="entry name" value="Triphosphoribosyl-dephospho-CoA protein"/>
    <property type="match status" value="1"/>
</dbReference>
<comment type="catalytic activity">
    <reaction evidence="6">
        <text>apo-[citrate lyase ACP] + 2'-(5''-triphospho-alpha-D-ribosyl)-3'-dephospho-CoA = holo-[citrate lyase ACP] + diphosphate</text>
        <dbReference type="Rhea" id="RHEA:16333"/>
        <dbReference type="Rhea" id="RHEA-COMP:10157"/>
        <dbReference type="Rhea" id="RHEA-COMP:10158"/>
        <dbReference type="ChEBI" id="CHEBI:29999"/>
        <dbReference type="ChEBI" id="CHEBI:33019"/>
        <dbReference type="ChEBI" id="CHEBI:61378"/>
        <dbReference type="ChEBI" id="CHEBI:82683"/>
        <dbReference type="EC" id="2.7.7.61"/>
    </reaction>
</comment>
<dbReference type="GO" id="GO:0051191">
    <property type="term" value="P:prosthetic group biosynthetic process"/>
    <property type="evidence" value="ECO:0007669"/>
    <property type="project" value="InterPro"/>
</dbReference>
<comment type="catalytic activity">
    <reaction evidence="1">
        <text>3'-dephospho-CoA + ATP = 2'-(5''-triphospho-alpha-D-ribosyl)-3'-dephospho-CoA + adenine</text>
        <dbReference type="Rhea" id="RHEA:15117"/>
        <dbReference type="ChEBI" id="CHEBI:16708"/>
        <dbReference type="ChEBI" id="CHEBI:30616"/>
        <dbReference type="ChEBI" id="CHEBI:57328"/>
        <dbReference type="ChEBI" id="CHEBI:61378"/>
        <dbReference type="EC" id="2.4.2.52"/>
    </reaction>
</comment>
<dbReference type="InterPro" id="IPR005551">
    <property type="entry name" value="CitX"/>
</dbReference>
<evidence type="ECO:0000256" key="3">
    <source>
        <dbReference type="ARBA" id="ARBA00022695"/>
    </source>
</evidence>
<dbReference type="Pfam" id="PF03802">
    <property type="entry name" value="CitX"/>
    <property type="match status" value="1"/>
</dbReference>
<dbReference type="NCBIfam" id="TIGR03124">
    <property type="entry name" value="citrate_citX"/>
    <property type="match status" value="1"/>
</dbReference>
<gene>
    <name evidence="7" type="primary">citX</name>
    <name evidence="7" type="ORF">H9809_13095</name>
</gene>
<accession>A0A9D2FU87</accession>
<evidence type="ECO:0000256" key="2">
    <source>
        <dbReference type="ARBA" id="ARBA00022679"/>
    </source>
</evidence>
<name>A0A9D2FU87_9FIRM</name>
<protein>
    <submittedName>
        <fullName evidence="7">Citrate lyase holo-[acyl-carrier protein] synthase</fullName>
        <ecNumber evidence="7">2.7.7.61</ecNumber>
    </submittedName>
</protein>
<dbReference type="GO" id="GO:0016829">
    <property type="term" value="F:lyase activity"/>
    <property type="evidence" value="ECO:0007669"/>
    <property type="project" value="UniProtKB-KW"/>
</dbReference>
<dbReference type="GO" id="GO:0005524">
    <property type="term" value="F:ATP binding"/>
    <property type="evidence" value="ECO:0007669"/>
    <property type="project" value="UniProtKB-KW"/>
</dbReference>
<dbReference type="GO" id="GO:0046917">
    <property type="term" value="F:triphosphoribosyl-dephospho-CoA synthase activity"/>
    <property type="evidence" value="ECO:0007669"/>
    <property type="project" value="UniProtKB-EC"/>
</dbReference>
<sequence length="499" mass="57221">MRREVWCRGKEASMTEILDAREKRSQIQQELLAKGGETLVSFTLNIPGPVKIFPLAEWSFFVGESLIEHVLEAQKTELLEKRESREHTGYQAFYRVQGSPYAVKRALCLEEESHPLGRLFDFDVLDKKGRKISRQELGFPERLCLLCGRPAFLCGRSRRHSAAELMEKVTAVMGNFYQEQKAAQLGRLMEKALLWEVDTTLKPGLVDRVHRGAHKDMERKHFVASARALVPYFTCCAREGLDFSQKPEGLEQLFPKLRNLGQEAEKTMLQATGGVNTHKGMIFSGGIFCAVAGYEAGYWGDKIFSRNILEESRPAEQIFERQNAEPVSHKNHEIIGIEKARVYGRLCRHMMKHILEDYECRKKRGKKEEEKRPSNGEMLYEKYGIRGVRGEAFLGFPHVLEEGLPYFENLLDKGFSLNDAGLLVLLYYIANTEDTNIISRSDYKTAEKIKRVLKKFLDRKDYRKQLEILPALDAYFVKHNISPGGSADMLALTYFLHLL</sequence>
<keyword evidence="3 7" id="KW-0548">Nucleotidyltransferase</keyword>
<evidence type="ECO:0000313" key="7">
    <source>
        <dbReference type="EMBL" id="HIZ66811.1"/>
    </source>
</evidence>
<reference evidence="7" key="2">
    <citation type="submission" date="2021-04" db="EMBL/GenBank/DDBJ databases">
        <authorList>
            <person name="Gilroy R."/>
        </authorList>
    </citation>
    <scope>NUCLEOTIDE SEQUENCE</scope>
    <source>
        <strain evidence="7">1068</strain>
    </source>
</reference>
<dbReference type="PANTHER" id="PTHR30201:SF2">
    <property type="entry name" value="2-(5''-TRIPHOSPHORIBOSYL)-3'-DEPHOSPHOCOENZYME-A SYNTHASE"/>
    <property type="match status" value="1"/>
</dbReference>
<organism evidence="7 8">
    <name type="scientific">Candidatus Blautia pullicola</name>
    <dbReference type="NCBI Taxonomy" id="2838498"/>
    <lineage>
        <taxon>Bacteria</taxon>
        <taxon>Bacillati</taxon>
        <taxon>Bacillota</taxon>
        <taxon>Clostridia</taxon>
        <taxon>Lachnospirales</taxon>
        <taxon>Lachnospiraceae</taxon>
        <taxon>Blautia</taxon>
    </lineage>
</organism>
<dbReference type="EC" id="2.7.7.61" evidence="7"/>
<keyword evidence="2 7" id="KW-0808">Transferase</keyword>
<evidence type="ECO:0000256" key="4">
    <source>
        <dbReference type="ARBA" id="ARBA00022741"/>
    </source>
</evidence>
<dbReference type="Pfam" id="PF01874">
    <property type="entry name" value="CitG"/>
    <property type="match status" value="1"/>
</dbReference>
<dbReference type="Proteomes" id="UP000824056">
    <property type="component" value="Unassembled WGS sequence"/>
</dbReference>
<evidence type="ECO:0000256" key="1">
    <source>
        <dbReference type="ARBA" id="ARBA00001210"/>
    </source>
</evidence>